<dbReference type="EMBL" id="JAVGVR010000001">
    <property type="protein sequence ID" value="MDQ6598186.1"/>
    <property type="molecule type" value="Genomic_DNA"/>
</dbReference>
<sequence>MKVIKNKTVLMIITFIFVATFAYLSPMGNAFTKPKLIEAQTTSNALEGEFHLDNIVKIYIPSTNGSDPISTDEHNKWVDNAMSHFSIMFGGATSVDGNGAWVDDKGNLIKEKVTIVYSFAQKLNNSKIDDVANYAKQIKEELHQSTVSVEVNGKMYFVE</sequence>
<name>A0AA90TQJ4_9BACI</name>
<dbReference type="AlphaFoldDB" id="A0AA90TQJ4"/>
<keyword evidence="2" id="KW-1185">Reference proteome</keyword>
<dbReference type="RefSeq" id="WP_235824871.1">
    <property type="nucleotide sequence ID" value="NZ_JAVGVR010000001.1"/>
</dbReference>
<protein>
    <submittedName>
        <fullName evidence="1">DUF3574 domain-containing protein</fullName>
    </submittedName>
</protein>
<organism evidence="1 2">
    <name type="scientific">Bacillus salipaludis</name>
    <dbReference type="NCBI Taxonomy" id="2547811"/>
    <lineage>
        <taxon>Bacteria</taxon>
        <taxon>Bacillati</taxon>
        <taxon>Bacillota</taxon>
        <taxon>Bacilli</taxon>
        <taxon>Bacillales</taxon>
        <taxon>Bacillaceae</taxon>
        <taxon>Bacillus</taxon>
    </lineage>
</organism>
<comment type="caution">
    <text evidence="1">The sequence shown here is derived from an EMBL/GenBank/DDBJ whole genome shotgun (WGS) entry which is preliminary data.</text>
</comment>
<reference evidence="1" key="1">
    <citation type="submission" date="2023-08" db="EMBL/GenBank/DDBJ databases">
        <title>Nitrogen cycling bacteria in agricultural field soils.</title>
        <authorList>
            <person name="Jang J."/>
        </authorList>
    </citation>
    <scope>NUCLEOTIDE SEQUENCE</scope>
    <source>
        <strain evidence="1">PS3-36</strain>
    </source>
</reference>
<evidence type="ECO:0000313" key="2">
    <source>
        <dbReference type="Proteomes" id="UP001178888"/>
    </source>
</evidence>
<dbReference type="Proteomes" id="UP001178888">
    <property type="component" value="Unassembled WGS sequence"/>
</dbReference>
<accession>A0AA90TQJ4</accession>
<proteinExistence type="predicted"/>
<gene>
    <name evidence="1" type="ORF">RCG21_17800</name>
</gene>
<evidence type="ECO:0000313" key="1">
    <source>
        <dbReference type="EMBL" id="MDQ6598186.1"/>
    </source>
</evidence>